<proteinExistence type="predicted"/>
<name>A0ACC1SKM4_9APHY</name>
<dbReference type="Proteomes" id="UP001148662">
    <property type="component" value="Unassembled WGS sequence"/>
</dbReference>
<sequence>MSLPHHVLAESLVQITTEVQAVSYSEVASVTLLTWDIIVTMSDEVELIWNALLGINVDDSVGVHYTQAECKEWLAVQAAMLQLIVTVVDVILIIRVYALYNKNSKLLVVLSVLFAAEVAILSYVLARVTPRLVFNDNCFVTSSPPLFVAYWITSLIFETVLFILTLIKFVEAVSKGWGRRPVMRDFVSDGTWAYTLIFVRSLAAGRSVLHLVAIGFVIRGLATRSQPTAPHARAPHFSLPLRRN</sequence>
<evidence type="ECO:0000313" key="1">
    <source>
        <dbReference type="EMBL" id="KAJ3541785.1"/>
    </source>
</evidence>
<accession>A0ACC1SKM4</accession>
<evidence type="ECO:0000313" key="2">
    <source>
        <dbReference type="Proteomes" id="UP001148662"/>
    </source>
</evidence>
<comment type="caution">
    <text evidence="1">The sequence shown here is derived from an EMBL/GenBank/DDBJ whole genome shotgun (WGS) entry which is preliminary data.</text>
</comment>
<protein>
    <submittedName>
        <fullName evidence="1">Uncharacterized protein</fullName>
    </submittedName>
</protein>
<gene>
    <name evidence="1" type="ORF">NM688_g6040</name>
</gene>
<organism evidence="1 2">
    <name type="scientific">Phlebia brevispora</name>
    <dbReference type="NCBI Taxonomy" id="194682"/>
    <lineage>
        <taxon>Eukaryota</taxon>
        <taxon>Fungi</taxon>
        <taxon>Dikarya</taxon>
        <taxon>Basidiomycota</taxon>
        <taxon>Agaricomycotina</taxon>
        <taxon>Agaricomycetes</taxon>
        <taxon>Polyporales</taxon>
        <taxon>Meruliaceae</taxon>
        <taxon>Phlebia</taxon>
    </lineage>
</organism>
<dbReference type="EMBL" id="JANHOG010001187">
    <property type="protein sequence ID" value="KAJ3541785.1"/>
    <property type="molecule type" value="Genomic_DNA"/>
</dbReference>
<keyword evidence="2" id="KW-1185">Reference proteome</keyword>
<reference evidence="1" key="1">
    <citation type="submission" date="2022-07" db="EMBL/GenBank/DDBJ databases">
        <title>Genome Sequence of Phlebia brevispora.</title>
        <authorList>
            <person name="Buettner E."/>
        </authorList>
    </citation>
    <scope>NUCLEOTIDE SEQUENCE</scope>
    <source>
        <strain evidence="1">MPL23</strain>
    </source>
</reference>